<dbReference type="OrthoDB" id="9780733at2"/>
<evidence type="ECO:0000256" key="2">
    <source>
        <dbReference type="PIRSR" id="PIRSR039026-1"/>
    </source>
</evidence>
<evidence type="ECO:0000313" key="5">
    <source>
        <dbReference type="EMBL" id="QCI67063.1"/>
    </source>
</evidence>
<feature type="signal peptide" evidence="4">
    <location>
        <begin position="1"/>
        <end position="33"/>
    </location>
</feature>
<feature type="binding site" evidence="3">
    <location>
        <position position="222"/>
    </location>
    <ligand>
        <name>Na(+)</name>
        <dbReference type="ChEBI" id="CHEBI:29101"/>
    </ligand>
</feature>
<dbReference type="Gene3D" id="3.40.190.10">
    <property type="entry name" value="Periplasmic binding protein-like II"/>
    <property type="match status" value="1"/>
</dbReference>
<dbReference type="GO" id="GO:0043177">
    <property type="term" value="F:organic acid binding"/>
    <property type="evidence" value="ECO:0007669"/>
    <property type="project" value="InterPro"/>
</dbReference>
<dbReference type="InterPro" id="IPR038404">
    <property type="entry name" value="TRAP_DctP_sf"/>
</dbReference>
<dbReference type="PANTHER" id="PTHR33376:SF5">
    <property type="entry name" value="EXTRACYTOPLASMIC SOLUTE RECEPTOR PROTEIN"/>
    <property type="match status" value="1"/>
</dbReference>
<dbReference type="KEGG" id="pstg:E8M01_24180"/>
<feature type="binding site" evidence="3">
    <location>
        <position position="221"/>
    </location>
    <ligand>
        <name>substrate</name>
    </ligand>
</feature>
<dbReference type="CDD" id="cd13682">
    <property type="entry name" value="PBP2_TRAP_alpha-ketoacid"/>
    <property type="match status" value="1"/>
</dbReference>
<feature type="binding site" evidence="2">
    <location>
        <position position="184"/>
    </location>
    <ligand>
        <name>substrate</name>
    </ligand>
</feature>
<dbReference type="PANTHER" id="PTHR33376">
    <property type="match status" value="1"/>
</dbReference>
<protein>
    <submittedName>
        <fullName evidence="5">ABC transporter substrate-binding protein</fullName>
    </submittedName>
</protein>
<dbReference type="NCBIfam" id="NF037995">
    <property type="entry name" value="TRAP_S1"/>
    <property type="match status" value="1"/>
</dbReference>
<feature type="binding site" evidence="2">
    <location>
        <position position="163"/>
    </location>
    <ligand>
        <name>substrate</name>
    </ligand>
</feature>
<evidence type="ECO:0000256" key="3">
    <source>
        <dbReference type="PIRSR" id="PIRSR039026-2"/>
    </source>
</evidence>
<proteinExistence type="predicted"/>
<dbReference type="PIRSF" id="PIRSF039026">
    <property type="entry name" value="SiaP"/>
    <property type="match status" value="1"/>
</dbReference>
<reference evidence="5 6" key="1">
    <citation type="submission" date="2019-04" db="EMBL/GenBank/DDBJ databases">
        <title>Phreatobacter aquaticus sp. nov.</title>
        <authorList>
            <person name="Choi A."/>
        </authorList>
    </citation>
    <scope>NUCLEOTIDE SEQUENCE [LARGE SCALE GENOMIC DNA]</scope>
    <source>
        <strain evidence="5 6">KCTC 52518</strain>
    </source>
</reference>
<gene>
    <name evidence="5" type="ORF">E8M01_24180</name>
</gene>
<dbReference type="InterPro" id="IPR026289">
    <property type="entry name" value="SBP_TakP-like"/>
</dbReference>
<keyword evidence="6" id="KW-1185">Reference proteome</keyword>
<dbReference type="RefSeq" id="WP_136962501.1">
    <property type="nucleotide sequence ID" value="NZ_CP039690.1"/>
</dbReference>
<feature type="binding site" evidence="3">
    <location>
        <position position="247"/>
    </location>
    <ligand>
        <name>substrate</name>
    </ligand>
</feature>
<dbReference type="Proteomes" id="UP000298781">
    <property type="component" value="Chromosome"/>
</dbReference>
<organism evidence="5 6">
    <name type="scientific">Phreatobacter stygius</name>
    <dbReference type="NCBI Taxonomy" id="1940610"/>
    <lineage>
        <taxon>Bacteria</taxon>
        <taxon>Pseudomonadati</taxon>
        <taxon>Pseudomonadota</taxon>
        <taxon>Alphaproteobacteria</taxon>
        <taxon>Hyphomicrobiales</taxon>
        <taxon>Phreatobacteraceae</taxon>
        <taxon>Phreatobacter</taxon>
    </lineage>
</organism>
<accession>A0A4D7B888</accession>
<keyword evidence="3" id="KW-0479">Metal-binding</keyword>
<dbReference type="EMBL" id="CP039690">
    <property type="protein sequence ID" value="QCI67063.1"/>
    <property type="molecule type" value="Genomic_DNA"/>
</dbReference>
<evidence type="ECO:0000256" key="4">
    <source>
        <dbReference type="SAM" id="SignalP"/>
    </source>
</evidence>
<evidence type="ECO:0000256" key="1">
    <source>
        <dbReference type="ARBA" id="ARBA00022729"/>
    </source>
</evidence>
<dbReference type="AlphaFoldDB" id="A0A4D7B888"/>
<dbReference type="InterPro" id="IPR018389">
    <property type="entry name" value="DctP_fam"/>
</dbReference>
<dbReference type="GO" id="GO:0015849">
    <property type="term" value="P:organic acid transport"/>
    <property type="evidence" value="ECO:0007669"/>
    <property type="project" value="InterPro"/>
</dbReference>
<sequence>MPKTITTTPLTRRNAAVLSLAATAAVVASPAVAQSQPQLRWRMVTSYPKSLDTLDGGCRMLAKIVSDLTDGRFDIQVFAAGEVVPALAVLDAVQNGTVEMGHTASYYYVGKEPSLAFDTCLPFGLNARQQNAWMTHGGGAALMQELFAPYNIKVFPAGNTGAQMAGWFRKEIATVEDLRGLKFRTGGLVGQILTKLGVVPQQIAAGDIYPALERGTIDAAEWVGPHDDERLGLQKVARYYYAPGWAEGSAQVSLYVGQSRFDGLPPAYKSAVEQASAAVNTWMLGKYDNDNPAALRRLVASGAQIRLYSREVLTAAFDASEQLYAELSAKDPKFKKIFDAWNAYRREESLWFRVNELQFDSYMAFRLGRPG</sequence>
<dbReference type="Gene3D" id="3.40.190.170">
    <property type="entry name" value="Bacterial extracellular solute-binding protein, family 7"/>
    <property type="match status" value="1"/>
</dbReference>
<dbReference type="Pfam" id="PF03480">
    <property type="entry name" value="DctP"/>
    <property type="match status" value="1"/>
</dbReference>
<dbReference type="GO" id="GO:0031317">
    <property type="term" value="C:tripartite ATP-independent periplasmic transporter complex"/>
    <property type="evidence" value="ECO:0007669"/>
    <property type="project" value="InterPro"/>
</dbReference>
<evidence type="ECO:0000313" key="6">
    <source>
        <dbReference type="Proteomes" id="UP000298781"/>
    </source>
</evidence>
<dbReference type="GO" id="GO:0055085">
    <property type="term" value="P:transmembrane transport"/>
    <property type="evidence" value="ECO:0007669"/>
    <property type="project" value="InterPro"/>
</dbReference>
<name>A0A4D7B888_9HYPH</name>
<keyword evidence="1 4" id="KW-0732">Signal</keyword>
<feature type="chain" id="PRO_5020932089" evidence="4">
    <location>
        <begin position="34"/>
        <end position="371"/>
    </location>
</feature>
<dbReference type="GO" id="GO:0046872">
    <property type="term" value="F:metal ion binding"/>
    <property type="evidence" value="ECO:0007669"/>
    <property type="project" value="UniProtKB-KW"/>
</dbReference>
<dbReference type="InterPro" id="IPR041722">
    <property type="entry name" value="TakP/all3028"/>
</dbReference>